<reference evidence="5 6" key="1">
    <citation type="submission" date="2021-07" db="EMBL/GenBank/DDBJ databases">
        <title>The Aristolochia fimbriata genome: insights into angiosperm evolution, floral development and chemical biosynthesis.</title>
        <authorList>
            <person name="Jiao Y."/>
        </authorList>
    </citation>
    <scope>NUCLEOTIDE SEQUENCE [LARGE SCALE GENOMIC DNA]</scope>
    <source>
        <strain evidence="5">IBCAS-2021</strain>
        <tissue evidence="5">Leaf</tissue>
    </source>
</reference>
<dbReference type="InterPro" id="IPR012946">
    <property type="entry name" value="X8"/>
</dbReference>
<dbReference type="Proteomes" id="UP000825729">
    <property type="component" value="Unassembled WGS sequence"/>
</dbReference>
<dbReference type="PANTHER" id="PTHR31044:SF52">
    <property type="entry name" value="OS01G0631500 PROTEIN"/>
    <property type="match status" value="1"/>
</dbReference>
<evidence type="ECO:0000313" key="5">
    <source>
        <dbReference type="EMBL" id="KAG9441243.1"/>
    </source>
</evidence>
<evidence type="ECO:0000256" key="3">
    <source>
        <dbReference type="SAM" id="SignalP"/>
    </source>
</evidence>
<sequence length="129" mass="14177">MASLHRPQIIIFLSLSLLYHSFFPSAEGSWCIAKKGASETQLAYDIDYICQTVECGPTQPGGTCFIPDTLVSHASYALNAYYQTHGMHASDCDFFGSAVLTDTDPSYGPCYYPGIKKIEAKPDHNKSKL</sequence>
<dbReference type="Pfam" id="PF07983">
    <property type="entry name" value="X8"/>
    <property type="match status" value="1"/>
</dbReference>
<name>A0AAV7E1F8_ARIFI</name>
<evidence type="ECO:0000256" key="2">
    <source>
        <dbReference type="ARBA" id="ARBA00023157"/>
    </source>
</evidence>
<evidence type="ECO:0000256" key="1">
    <source>
        <dbReference type="ARBA" id="ARBA00022729"/>
    </source>
</evidence>
<evidence type="ECO:0000259" key="4">
    <source>
        <dbReference type="SMART" id="SM00768"/>
    </source>
</evidence>
<dbReference type="GO" id="GO:0009506">
    <property type="term" value="C:plasmodesma"/>
    <property type="evidence" value="ECO:0007669"/>
    <property type="project" value="UniProtKB-ARBA"/>
</dbReference>
<protein>
    <recommendedName>
        <fullName evidence="4">X8 domain-containing protein</fullName>
    </recommendedName>
</protein>
<proteinExistence type="predicted"/>
<comment type="caution">
    <text evidence="5">The sequence shown here is derived from an EMBL/GenBank/DDBJ whole genome shotgun (WGS) entry which is preliminary data.</text>
</comment>
<dbReference type="AlphaFoldDB" id="A0AAV7E1F8"/>
<keyword evidence="2" id="KW-1015">Disulfide bond</keyword>
<dbReference type="FunFam" id="1.20.58.1040:FF:000003">
    <property type="entry name" value="glucan endo-1,3-beta-glucosidase 7"/>
    <property type="match status" value="1"/>
</dbReference>
<dbReference type="SMART" id="SM00768">
    <property type="entry name" value="X8"/>
    <property type="match status" value="1"/>
</dbReference>
<dbReference type="InterPro" id="IPR044788">
    <property type="entry name" value="X8_dom_prot"/>
</dbReference>
<dbReference type="PANTHER" id="PTHR31044">
    <property type="entry name" value="BETA-1,3 GLUCANASE"/>
    <property type="match status" value="1"/>
</dbReference>
<feature type="domain" description="X8" evidence="4">
    <location>
        <begin position="29"/>
        <end position="112"/>
    </location>
</feature>
<dbReference type="Gene3D" id="1.20.58.1040">
    <property type="match status" value="1"/>
</dbReference>
<accession>A0AAV7E1F8</accession>
<keyword evidence="6" id="KW-1185">Reference proteome</keyword>
<keyword evidence="1 3" id="KW-0732">Signal</keyword>
<feature type="chain" id="PRO_5043451192" description="X8 domain-containing protein" evidence="3">
    <location>
        <begin position="29"/>
        <end position="129"/>
    </location>
</feature>
<organism evidence="5 6">
    <name type="scientific">Aristolochia fimbriata</name>
    <name type="common">White veined hardy Dutchman's pipe vine</name>
    <dbReference type="NCBI Taxonomy" id="158543"/>
    <lineage>
        <taxon>Eukaryota</taxon>
        <taxon>Viridiplantae</taxon>
        <taxon>Streptophyta</taxon>
        <taxon>Embryophyta</taxon>
        <taxon>Tracheophyta</taxon>
        <taxon>Spermatophyta</taxon>
        <taxon>Magnoliopsida</taxon>
        <taxon>Magnoliidae</taxon>
        <taxon>Piperales</taxon>
        <taxon>Aristolochiaceae</taxon>
        <taxon>Aristolochia</taxon>
    </lineage>
</organism>
<feature type="signal peptide" evidence="3">
    <location>
        <begin position="1"/>
        <end position="28"/>
    </location>
</feature>
<dbReference type="EMBL" id="JAINDJ010000007">
    <property type="protein sequence ID" value="KAG9441243.1"/>
    <property type="molecule type" value="Genomic_DNA"/>
</dbReference>
<evidence type="ECO:0000313" key="6">
    <source>
        <dbReference type="Proteomes" id="UP000825729"/>
    </source>
</evidence>
<gene>
    <name evidence="5" type="ORF">H6P81_017097</name>
</gene>